<dbReference type="InParanoid" id="A0A059CGA2"/>
<organism evidence="2">
    <name type="scientific">Eucalyptus grandis</name>
    <name type="common">Flooded gum</name>
    <dbReference type="NCBI Taxonomy" id="71139"/>
    <lineage>
        <taxon>Eukaryota</taxon>
        <taxon>Viridiplantae</taxon>
        <taxon>Streptophyta</taxon>
        <taxon>Embryophyta</taxon>
        <taxon>Tracheophyta</taxon>
        <taxon>Spermatophyta</taxon>
        <taxon>Magnoliopsida</taxon>
        <taxon>eudicotyledons</taxon>
        <taxon>Gunneridae</taxon>
        <taxon>Pentapetalae</taxon>
        <taxon>rosids</taxon>
        <taxon>malvids</taxon>
        <taxon>Myrtales</taxon>
        <taxon>Myrtaceae</taxon>
        <taxon>Myrtoideae</taxon>
        <taxon>Eucalypteae</taxon>
        <taxon>Eucalyptus</taxon>
    </lineage>
</organism>
<dbReference type="Gramene" id="KCW76925">
    <property type="protein sequence ID" value="KCW76925"/>
    <property type="gene ID" value="EUGRSUZ_D01287"/>
</dbReference>
<gene>
    <name evidence="2" type="ORF">EUGRSUZ_D01287</name>
</gene>
<evidence type="ECO:0000313" key="2">
    <source>
        <dbReference type="EMBL" id="KCW76925.1"/>
    </source>
</evidence>
<reference evidence="2" key="1">
    <citation type="submission" date="2013-07" db="EMBL/GenBank/DDBJ databases">
        <title>The genome of Eucalyptus grandis.</title>
        <authorList>
            <person name="Schmutz J."/>
            <person name="Hayes R."/>
            <person name="Myburg A."/>
            <person name="Tuskan G."/>
            <person name="Grattapaglia D."/>
            <person name="Rokhsar D.S."/>
        </authorList>
    </citation>
    <scope>NUCLEOTIDE SEQUENCE</scope>
    <source>
        <tissue evidence="2">Leaf extractions</tissue>
    </source>
</reference>
<dbReference type="EMBL" id="KK198756">
    <property type="protein sequence ID" value="KCW76925.1"/>
    <property type="molecule type" value="Genomic_DNA"/>
</dbReference>
<accession>A0A059CGA2</accession>
<sequence>MWHQGTSGSARGDAGGTAKPVGGVAGVVGGGRRRGVSDEGWQMRQRRWVTGCWLLGSDSKAMLGLLVALGSPAARGLGGCGSVDSRLRSGVGRGGVTQVLEQRTDHGKVGVGARWLIQAQCSGCWTRAEGGQSRNRGGRC</sequence>
<evidence type="ECO:0000256" key="1">
    <source>
        <dbReference type="SAM" id="MobiDB-lite"/>
    </source>
</evidence>
<protein>
    <submittedName>
        <fullName evidence="2">Uncharacterized protein</fullName>
    </submittedName>
</protein>
<dbReference type="AlphaFoldDB" id="A0A059CGA2"/>
<proteinExistence type="predicted"/>
<feature type="region of interest" description="Disordered" evidence="1">
    <location>
        <begin position="1"/>
        <end position="29"/>
    </location>
</feature>
<name>A0A059CGA2_EUCGR</name>